<dbReference type="Pfam" id="PF22789">
    <property type="entry name" value="DUF4026_C"/>
    <property type="match status" value="1"/>
</dbReference>
<feature type="domain" description="DUF2314" evidence="1">
    <location>
        <begin position="366"/>
        <end position="444"/>
    </location>
</feature>
<feature type="domain" description="DUF4026" evidence="3">
    <location>
        <begin position="176"/>
        <end position="288"/>
    </location>
</feature>
<evidence type="ECO:0000259" key="1">
    <source>
        <dbReference type="Pfam" id="PF10077"/>
    </source>
</evidence>
<dbReference type="Pfam" id="PF13218">
    <property type="entry name" value="DUF4026_N"/>
    <property type="match status" value="1"/>
</dbReference>
<evidence type="ECO:0000259" key="3">
    <source>
        <dbReference type="Pfam" id="PF22789"/>
    </source>
</evidence>
<dbReference type="InterPro" id="IPR053886">
    <property type="entry name" value="DUF4026_middle"/>
</dbReference>
<protein>
    <submittedName>
        <fullName evidence="4">Uncharacterized protein</fullName>
    </submittedName>
</protein>
<dbReference type="AlphaFoldDB" id="A0A1M5AJB6"/>
<evidence type="ECO:0000259" key="2">
    <source>
        <dbReference type="Pfam" id="PF13218"/>
    </source>
</evidence>
<dbReference type="OrthoDB" id="1846902at2"/>
<reference evidence="5" key="1">
    <citation type="submission" date="2016-11" db="EMBL/GenBank/DDBJ databases">
        <authorList>
            <person name="Varghese N."/>
            <person name="Submissions S."/>
        </authorList>
    </citation>
    <scope>NUCLEOTIDE SEQUENCE [LARGE SCALE GENOMIC DNA]</scope>
    <source>
        <strain evidence="5">DSM 27370</strain>
    </source>
</reference>
<name>A0A1M5AJB6_9BACT</name>
<dbReference type="Proteomes" id="UP000184480">
    <property type="component" value="Unassembled WGS sequence"/>
</dbReference>
<evidence type="ECO:0000313" key="5">
    <source>
        <dbReference type="Proteomes" id="UP000184480"/>
    </source>
</evidence>
<proteinExistence type="predicted"/>
<accession>A0A1M5AJB6</accession>
<dbReference type="Pfam" id="PF10077">
    <property type="entry name" value="DUF2314"/>
    <property type="match status" value="1"/>
</dbReference>
<dbReference type="InterPro" id="IPR025102">
    <property type="entry name" value="DUF4026_N"/>
</dbReference>
<dbReference type="STRING" id="1346286.SAMN05444362_10568"/>
<sequence length="450" mass="51601">MTNKEKYESLTEEKQALPSGMAIIPSEKGFTFDAELIEKALSNCKDFKLLEFSPLENFLGEAAFNARIEYGDETFDVALYWDLISNLHLEEYRFGNNIDDKSMETATQQTYFLGTSMYFGDNALESFHLQLKVMNAVVPDACLCIDFMSFKLLSAQWLSMTAKSDIPPSPDYLYTIHAVYNDDASNIRHYWLHTHGLHRCGTVELEIVDITQSAEEMNTMLNMVAKRFLTSPIKEKERFMIGYDGMGIDLCWLRWEEALNDFAPDALGGFNDRKDEGDIHAEPVGVLYAVQEGNMMSPEIYGPTLAENPIYYISNEETFRMSCLAKERFSFFAELFSKHAPKEEKKSFFSKLFGSKKTDENNSPWRFLVKLGLDVDNEDASASEKEHLWYDVLSIDGNKITGRLLNQPYWISNLNEGDVKTYSTDLLTDWIIYGPENTYTTDTIYELGFK</sequence>
<gene>
    <name evidence="4" type="ORF">SAMN05444362_10568</name>
</gene>
<keyword evidence="5" id="KW-1185">Reference proteome</keyword>
<dbReference type="RefSeq" id="WP_062182543.1">
    <property type="nucleotide sequence ID" value="NZ_BBXL01000017.1"/>
</dbReference>
<dbReference type="InterPro" id="IPR018756">
    <property type="entry name" value="DUF2314"/>
</dbReference>
<feature type="domain" description="DUF4026" evidence="2">
    <location>
        <begin position="19"/>
        <end position="168"/>
    </location>
</feature>
<evidence type="ECO:0000313" key="4">
    <source>
        <dbReference type="EMBL" id="SHF30224.1"/>
    </source>
</evidence>
<organism evidence="4 5">
    <name type="scientific">Dysgonomonas macrotermitis</name>
    <dbReference type="NCBI Taxonomy" id="1346286"/>
    <lineage>
        <taxon>Bacteria</taxon>
        <taxon>Pseudomonadati</taxon>
        <taxon>Bacteroidota</taxon>
        <taxon>Bacteroidia</taxon>
        <taxon>Bacteroidales</taxon>
        <taxon>Dysgonomonadaceae</taxon>
        <taxon>Dysgonomonas</taxon>
    </lineage>
</organism>
<dbReference type="EMBL" id="FQUC01000005">
    <property type="protein sequence ID" value="SHF30224.1"/>
    <property type="molecule type" value="Genomic_DNA"/>
</dbReference>